<sequence length="145" mass="16187">MGAQMNIFRAVCAVALCSALSAEAADSVMAVRRTNAENYKDRALAACLSIAYRGSPAGKDAEITKSVFLEWTYYDEEQGDRAVERLAEYYLRRDYGNPVEGYAGAEFALLKCLDLYHGPELDEQVRRYVPHPDWIGDKPAGRRGK</sequence>
<keyword evidence="1" id="KW-0732">Signal</keyword>
<dbReference type="Proteomes" id="UP000430232">
    <property type="component" value="Unassembled WGS sequence"/>
</dbReference>
<organism evidence="2 3">
    <name type="scientific">Burkholderia latens</name>
    <dbReference type="NCBI Taxonomy" id="488446"/>
    <lineage>
        <taxon>Bacteria</taxon>
        <taxon>Pseudomonadati</taxon>
        <taxon>Pseudomonadota</taxon>
        <taxon>Betaproteobacteria</taxon>
        <taxon>Burkholderiales</taxon>
        <taxon>Burkholderiaceae</taxon>
        <taxon>Burkholderia</taxon>
        <taxon>Burkholderia cepacia complex</taxon>
    </lineage>
</organism>
<protein>
    <recommendedName>
        <fullName evidence="4">Type VI secretion protein</fullName>
    </recommendedName>
</protein>
<dbReference type="OrthoDB" id="6563623at2"/>
<feature type="chain" id="PRO_5026020841" description="Type VI secretion protein" evidence="1">
    <location>
        <begin position="25"/>
        <end position="145"/>
    </location>
</feature>
<evidence type="ECO:0000256" key="1">
    <source>
        <dbReference type="SAM" id="SignalP"/>
    </source>
</evidence>
<proteinExistence type="predicted"/>
<dbReference type="EMBL" id="VZOJ01000018">
    <property type="protein sequence ID" value="KAB0642976.1"/>
    <property type="molecule type" value="Genomic_DNA"/>
</dbReference>
<evidence type="ECO:0008006" key="4">
    <source>
        <dbReference type="Google" id="ProtNLM"/>
    </source>
</evidence>
<dbReference type="AlphaFoldDB" id="A0A6H9TRE2"/>
<dbReference type="InterPro" id="IPR032032">
    <property type="entry name" value="Tai4"/>
</dbReference>
<feature type="signal peptide" evidence="1">
    <location>
        <begin position="1"/>
        <end position="24"/>
    </location>
</feature>
<evidence type="ECO:0000313" key="3">
    <source>
        <dbReference type="Proteomes" id="UP000430232"/>
    </source>
</evidence>
<evidence type="ECO:0000313" key="2">
    <source>
        <dbReference type="EMBL" id="KAB0642976.1"/>
    </source>
</evidence>
<name>A0A6H9TRE2_9BURK</name>
<reference evidence="2 3" key="1">
    <citation type="submission" date="2019-09" db="EMBL/GenBank/DDBJ databases">
        <title>Draft genome sequences of 48 bacterial type strains from the CCUG.</title>
        <authorList>
            <person name="Tunovic T."/>
            <person name="Pineiro-Iglesias B."/>
            <person name="Unosson C."/>
            <person name="Inganas E."/>
            <person name="Ohlen M."/>
            <person name="Cardew S."/>
            <person name="Jensie-Markopoulos S."/>
            <person name="Salva-Serra F."/>
            <person name="Jaen-Luchoro D."/>
            <person name="Karlsson R."/>
            <person name="Svensson-Stadler L."/>
            <person name="Chun J."/>
            <person name="Moore E."/>
        </authorList>
    </citation>
    <scope>NUCLEOTIDE SEQUENCE [LARGE SCALE GENOMIC DNA]</scope>
    <source>
        <strain evidence="2 3">CCUG 54555</strain>
    </source>
</reference>
<dbReference type="Pfam" id="PF16695">
    <property type="entry name" value="Tai4"/>
    <property type="match status" value="1"/>
</dbReference>
<dbReference type="Gene3D" id="1.20.120.1620">
    <property type="match status" value="1"/>
</dbReference>
<dbReference type="InterPro" id="IPR038314">
    <property type="entry name" value="T6SS_sf"/>
</dbReference>
<comment type="caution">
    <text evidence="2">The sequence shown here is derived from an EMBL/GenBank/DDBJ whole genome shotgun (WGS) entry which is preliminary data.</text>
</comment>
<accession>A0A6H9TRE2</accession>
<keyword evidence="3" id="KW-1185">Reference proteome</keyword>
<gene>
    <name evidence="2" type="ORF">F7R21_09665</name>
</gene>